<evidence type="ECO:0000256" key="9">
    <source>
        <dbReference type="ARBA" id="ARBA00023180"/>
    </source>
</evidence>
<evidence type="ECO:0000256" key="3">
    <source>
        <dbReference type="ARBA" id="ARBA00022679"/>
    </source>
</evidence>
<evidence type="ECO:0000256" key="6">
    <source>
        <dbReference type="ARBA" id="ARBA00022989"/>
    </source>
</evidence>
<evidence type="ECO:0000256" key="7">
    <source>
        <dbReference type="ARBA" id="ARBA00023034"/>
    </source>
</evidence>
<dbReference type="Gene3D" id="3.40.50.300">
    <property type="entry name" value="P-loop containing nucleotide triphosphate hydrolases"/>
    <property type="match status" value="1"/>
</dbReference>
<dbReference type="AlphaFoldDB" id="A0A8K0A272"/>
<evidence type="ECO:0000256" key="8">
    <source>
        <dbReference type="ARBA" id="ARBA00023136"/>
    </source>
</evidence>
<dbReference type="PANTHER" id="PTHR14647">
    <property type="entry name" value="GALACTOSE-3-O-SULFOTRANSFERASE"/>
    <property type="match status" value="1"/>
</dbReference>
<protein>
    <submittedName>
        <fullName evidence="11">GAL3ST1 protein</fullName>
    </submittedName>
</protein>
<dbReference type="GO" id="GO:0009247">
    <property type="term" value="P:glycolipid biosynthetic process"/>
    <property type="evidence" value="ECO:0007669"/>
    <property type="project" value="InterPro"/>
</dbReference>
<proteinExistence type="inferred from homology"/>
<dbReference type="Pfam" id="PF06990">
    <property type="entry name" value="Gal-3-0_sulfotr"/>
    <property type="match status" value="1"/>
</dbReference>
<keyword evidence="8" id="KW-0472">Membrane</keyword>
<evidence type="ECO:0000256" key="5">
    <source>
        <dbReference type="ARBA" id="ARBA00022968"/>
    </source>
</evidence>
<comment type="similarity">
    <text evidence="2">Belongs to the galactose-3-O-sulfotransferase family.</text>
</comment>
<feature type="chain" id="PRO_5035424825" evidence="10">
    <location>
        <begin position="19"/>
        <end position="434"/>
    </location>
</feature>
<dbReference type="PANTHER" id="PTHR14647:SF87">
    <property type="entry name" value="PUTATIVE-RELATED"/>
    <property type="match status" value="1"/>
</dbReference>
<dbReference type="GO" id="GO:0000139">
    <property type="term" value="C:Golgi membrane"/>
    <property type="evidence" value="ECO:0007669"/>
    <property type="project" value="UniProtKB-SubCell"/>
</dbReference>
<evidence type="ECO:0000256" key="2">
    <source>
        <dbReference type="ARBA" id="ARBA00008124"/>
    </source>
</evidence>
<name>A0A8K0A272_BRALA</name>
<evidence type="ECO:0000256" key="10">
    <source>
        <dbReference type="SAM" id="SignalP"/>
    </source>
</evidence>
<organism evidence="11 12">
    <name type="scientific">Branchiostoma lanceolatum</name>
    <name type="common">Common lancelet</name>
    <name type="synonym">Amphioxus lanceolatum</name>
    <dbReference type="NCBI Taxonomy" id="7740"/>
    <lineage>
        <taxon>Eukaryota</taxon>
        <taxon>Metazoa</taxon>
        <taxon>Chordata</taxon>
        <taxon>Cephalochordata</taxon>
        <taxon>Leptocardii</taxon>
        <taxon>Amphioxiformes</taxon>
        <taxon>Branchiostomatidae</taxon>
        <taxon>Branchiostoma</taxon>
    </lineage>
</organism>
<keyword evidence="4" id="KW-0812">Transmembrane</keyword>
<keyword evidence="6" id="KW-1133">Transmembrane helix</keyword>
<dbReference type="GO" id="GO:0001733">
    <property type="term" value="F:galactosylceramide sulfotransferase activity"/>
    <property type="evidence" value="ECO:0007669"/>
    <property type="project" value="InterPro"/>
</dbReference>
<evidence type="ECO:0000313" key="12">
    <source>
        <dbReference type="Proteomes" id="UP000838412"/>
    </source>
</evidence>
<keyword evidence="5" id="KW-0735">Signal-anchor</keyword>
<sequence>MQMSQLQAVFILLIVAGAAVYHVQDSVFLKMYPVARAQLGHHLGLRSDQVEIDIRNTNDTLAAPHEHLDFDSEVPESINRYNLSSYTQSPDNGTCQPHLNVAFLKVHKCGSSLLSHMFLRFGYENRLLTALPRRKGGSIIGSMGKIGDGSYLNTPGGKRWNIFAHHAMYNRTRFRQLMAADARYVTILREPLQRLQSSFKYFDLGLRFSGLKEQTPRGTPYVTTYLKNATYWDPKYKVPKSLKHREHYCFRNCMARDLGLQEREYENYTAVQEFVRGIENDFSTVLILEHLPASLVLLKRRMCWTLYNILYTMGVHTRRQRYKRVAPITDAMKRAFYKHNYADVMLYTRFNDSFHKQISQQGADFFEEVKHFVQVNHAVMRYCKSGKRKQGKMTVKASRWDEAFSVDQTLCSLYGKKRPYFDKLLRRAYRQKSV</sequence>
<dbReference type="SUPFAM" id="SSF52540">
    <property type="entry name" value="P-loop containing nucleoside triphosphate hydrolases"/>
    <property type="match status" value="1"/>
</dbReference>
<accession>A0A8K0A272</accession>
<dbReference type="InterPro" id="IPR027417">
    <property type="entry name" value="P-loop_NTPase"/>
</dbReference>
<evidence type="ECO:0000256" key="1">
    <source>
        <dbReference type="ARBA" id="ARBA00004323"/>
    </source>
</evidence>
<dbReference type="Proteomes" id="UP000838412">
    <property type="component" value="Chromosome 5"/>
</dbReference>
<keyword evidence="7" id="KW-0333">Golgi apparatus</keyword>
<dbReference type="EMBL" id="OV696690">
    <property type="protein sequence ID" value="CAH1265285.1"/>
    <property type="molecule type" value="Genomic_DNA"/>
</dbReference>
<dbReference type="OrthoDB" id="514299at2759"/>
<reference evidence="11" key="1">
    <citation type="submission" date="2022-01" db="EMBL/GenBank/DDBJ databases">
        <authorList>
            <person name="Braso-Vives M."/>
        </authorList>
    </citation>
    <scope>NUCLEOTIDE SEQUENCE</scope>
</reference>
<feature type="signal peptide" evidence="10">
    <location>
        <begin position="1"/>
        <end position="18"/>
    </location>
</feature>
<comment type="subcellular location">
    <subcellularLocation>
        <location evidence="1">Golgi apparatus membrane</location>
        <topology evidence="1">Single-pass type II membrane protein</topology>
    </subcellularLocation>
</comment>
<keyword evidence="9" id="KW-0325">Glycoprotein</keyword>
<keyword evidence="10" id="KW-0732">Signal</keyword>
<evidence type="ECO:0000313" key="11">
    <source>
        <dbReference type="EMBL" id="CAH1265285.1"/>
    </source>
</evidence>
<keyword evidence="3" id="KW-0808">Transferase</keyword>
<evidence type="ECO:0000256" key="4">
    <source>
        <dbReference type="ARBA" id="ARBA00022692"/>
    </source>
</evidence>
<dbReference type="InterPro" id="IPR009729">
    <property type="entry name" value="Gal-3-0_sulfotransfrase"/>
</dbReference>
<gene>
    <name evidence="11" type="primary">GAL3ST1</name>
    <name evidence="11" type="ORF">BLAG_LOCUS19324</name>
</gene>
<keyword evidence="12" id="KW-1185">Reference proteome</keyword>